<dbReference type="Gene3D" id="3.40.50.300">
    <property type="entry name" value="P-loop containing nucleotide triphosphate hydrolases"/>
    <property type="match status" value="1"/>
</dbReference>
<proteinExistence type="predicted"/>
<gene>
    <name evidence="5" type="ORF">SAMN05216544_1252</name>
</gene>
<dbReference type="AlphaFoldDB" id="A0A1G9WLG6"/>
<organism evidence="5 6">
    <name type="scientific">Lachnospira pectinoschiza</name>
    <dbReference type="NCBI Taxonomy" id="28052"/>
    <lineage>
        <taxon>Bacteria</taxon>
        <taxon>Bacillati</taxon>
        <taxon>Bacillota</taxon>
        <taxon>Clostridia</taxon>
        <taxon>Lachnospirales</taxon>
        <taxon>Lachnospiraceae</taxon>
        <taxon>Lachnospira</taxon>
    </lineage>
</organism>
<keyword evidence="6" id="KW-1185">Reference proteome</keyword>
<keyword evidence="2" id="KW-0547">Nucleotide-binding</keyword>
<dbReference type="PANTHER" id="PTHR42939:SF1">
    <property type="entry name" value="ABC TRANSPORTER ATP-BINDING PROTEIN ALBC-RELATED"/>
    <property type="match status" value="1"/>
</dbReference>
<accession>A0A1G9WLG6</accession>
<sequence>MLQLNHIKKSLGGKEILTDVNFIFNKGQIYSILGSLGSGRTTLFECICEDIPVDYGEIITRAKSTIFYATKQSVLPMYITGYEYIEFLCSLNPGSLKPNYYLDKVAIPDDIWGNLICYYSFEHKKLLQLAAFLIQKPYVILFDEPFDYCSDEYINHFLSVLEEMKDNHVIIISTGLLKISEKISKDTVILNNGELNLVSKDTMAIPEIRHAVLDILGEAENEII</sequence>
<dbReference type="RefSeq" id="WP_027431617.1">
    <property type="nucleotide sequence ID" value="NZ_FNHZ01000003.1"/>
</dbReference>
<evidence type="ECO:0000313" key="6">
    <source>
        <dbReference type="Proteomes" id="UP000187651"/>
    </source>
</evidence>
<dbReference type="GO" id="GO:0005524">
    <property type="term" value="F:ATP binding"/>
    <property type="evidence" value="ECO:0007669"/>
    <property type="project" value="UniProtKB-KW"/>
</dbReference>
<dbReference type="Proteomes" id="UP000187651">
    <property type="component" value="Unassembled WGS sequence"/>
</dbReference>
<evidence type="ECO:0000256" key="2">
    <source>
        <dbReference type="ARBA" id="ARBA00022741"/>
    </source>
</evidence>
<dbReference type="InterPro" id="IPR003439">
    <property type="entry name" value="ABC_transporter-like_ATP-bd"/>
</dbReference>
<reference evidence="6" key="1">
    <citation type="submission" date="2016-10" db="EMBL/GenBank/DDBJ databases">
        <authorList>
            <person name="Varghese N."/>
            <person name="Submissions S."/>
        </authorList>
    </citation>
    <scope>NUCLEOTIDE SEQUENCE [LARGE SCALE GENOMIC DNA]</scope>
    <source>
        <strain evidence="6">M83</strain>
    </source>
</reference>
<dbReference type="InterPro" id="IPR027417">
    <property type="entry name" value="P-loop_NTPase"/>
</dbReference>
<keyword evidence="1" id="KW-0813">Transport</keyword>
<evidence type="ECO:0000256" key="1">
    <source>
        <dbReference type="ARBA" id="ARBA00022448"/>
    </source>
</evidence>
<protein>
    <submittedName>
        <fullName evidence="5">ABC-2 type transport system ATP-binding protein</fullName>
    </submittedName>
</protein>
<dbReference type="EMBL" id="FNHZ01000003">
    <property type="protein sequence ID" value="SDM85187.1"/>
    <property type="molecule type" value="Genomic_DNA"/>
</dbReference>
<name>A0A1G9WLG6_9FIRM</name>
<feature type="domain" description="ABC transporter" evidence="4">
    <location>
        <begin position="2"/>
        <end position="217"/>
    </location>
</feature>
<dbReference type="InterPro" id="IPR051782">
    <property type="entry name" value="ABC_Transporter_VariousFunc"/>
</dbReference>
<evidence type="ECO:0000313" key="5">
    <source>
        <dbReference type="EMBL" id="SDM85187.1"/>
    </source>
</evidence>
<dbReference type="GO" id="GO:0016887">
    <property type="term" value="F:ATP hydrolysis activity"/>
    <property type="evidence" value="ECO:0007669"/>
    <property type="project" value="InterPro"/>
</dbReference>
<evidence type="ECO:0000259" key="4">
    <source>
        <dbReference type="PROSITE" id="PS50893"/>
    </source>
</evidence>
<evidence type="ECO:0000256" key="3">
    <source>
        <dbReference type="ARBA" id="ARBA00022840"/>
    </source>
</evidence>
<dbReference type="OrthoDB" id="1689883at2"/>
<keyword evidence="3 5" id="KW-0067">ATP-binding</keyword>
<dbReference type="Pfam" id="PF00005">
    <property type="entry name" value="ABC_tran"/>
    <property type="match status" value="1"/>
</dbReference>
<dbReference type="PANTHER" id="PTHR42939">
    <property type="entry name" value="ABC TRANSPORTER ATP-BINDING PROTEIN ALBC-RELATED"/>
    <property type="match status" value="1"/>
</dbReference>
<dbReference type="SUPFAM" id="SSF52540">
    <property type="entry name" value="P-loop containing nucleoside triphosphate hydrolases"/>
    <property type="match status" value="1"/>
</dbReference>
<dbReference type="PROSITE" id="PS50893">
    <property type="entry name" value="ABC_TRANSPORTER_2"/>
    <property type="match status" value="1"/>
</dbReference>